<evidence type="ECO:0000313" key="2">
    <source>
        <dbReference type="Proteomes" id="UP001053296"/>
    </source>
</evidence>
<evidence type="ECO:0008006" key="3">
    <source>
        <dbReference type="Google" id="ProtNLM"/>
    </source>
</evidence>
<sequence>MSVKGIVTEIYYRMLDWLPDALALQITGLRKLGYWMDIARPVKLNEKINWRKLYQKDPRFDTLSDKEDVKSYIREKVGEEHVVPTLWCGADFDAIPWDSLPYPLVIKSTHSTGDVFFIQTREDVDRERIRTHFAMFWDNKKLKRFSRSTHESKNKRYIIEPFIGGGEAPADYKFLCFDGRVHFVHLDEGRFSDKRRSFYDRFWNYLPIQKSWPVADPVEKPQQFELMVEIADCLSQDFDFVRVDLYVVDETVYCGELTFTPGAGFVPFVPREWDTKMGYLWRIK</sequence>
<keyword evidence="2" id="KW-1185">Reference proteome</keyword>
<gene>
    <name evidence="1" type="ORF">PSDVSF_23520</name>
</gene>
<dbReference type="Gene3D" id="3.30.470.20">
    <property type="entry name" value="ATP-grasp fold, B domain"/>
    <property type="match status" value="1"/>
</dbReference>
<accession>A0ABM7P7X7</accession>
<dbReference type="EMBL" id="AP024485">
    <property type="protein sequence ID" value="BCS89110.1"/>
    <property type="molecule type" value="Genomic_DNA"/>
</dbReference>
<reference evidence="1" key="1">
    <citation type="journal article" date="2022" name="Arch. Microbiol.">
        <title>Pseudodesulfovibrio sediminis sp. nov., a mesophilic and neutrophilic sulfate-reducing bacterium isolated from sediment of a brackish lake.</title>
        <authorList>
            <person name="Takahashi A."/>
            <person name="Kojima H."/>
            <person name="Watanabe M."/>
            <person name="Fukui M."/>
        </authorList>
    </citation>
    <scope>NUCLEOTIDE SEQUENCE</scope>
    <source>
        <strain evidence="1">SF6</strain>
    </source>
</reference>
<evidence type="ECO:0000313" key="1">
    <source>
        <dbReference type="EMBL" id="BCS89110.1"/>
    </source>
</evidence>
<protein>
    <recommendedName>
        <fullName evidence="3">Glycosyl transferase</fullName>
    </recommendedName>
</protein>
<dbReference type="Proteomes" id="UP001053296">
    <property type="component" value="Chromosome"/>
</dbReference>
<dbReference type="InterPro" id="IPR029465">
    <property type="entry name" value="ATPgrasp_TupA"/>
</dbReference>
<dbReference type="Pfam" id="PF14305">
    <property type="entry name" value="ATPgrasp_TupA"/>
    <property type="match status" value="1"/>
</dbReference>
<dbReference type="SUPFAM" id="SSF56059">
    <property type="entry name" value="Glutathione synthetase ATP-binding domain-like"/>
    <property type="match status" value="1"/>
</dbReference>
<name>A0ABM7P7X7_9BACT</name>
<dbReference type="RefSeq" id="WP_229591098.1">
    <property type="nucleotide sequence ID" value="NZ_AP024485.1"/>
</dbReference>
<organism evidence="1 2">
    <name type="scientific">Pseudodesulfovibrio sediminis</name>
    <dbReference type="NCBI Taxonomy" id="2810563"/>
    <lineage>
        <taxon>Bacteria</taxon>
        <taxon>Pseudomonadati</taxon>
        <taxon>Thermodesulfobacteriota</taxon>
        <taxon>Desulfovibrionia</taxon>
        <taxon>Desulfovibrionales</taxon>
        <taxon>Desulfovibrionaceae</taxon>
    </lineage>
</organism>
<proteinExistence type="predicted"/>